<dbReference type="OrthoDB" id="2111830at2"/>
<reference evidence="1 3" key="1">
    <citation type="submission" date="2018-04" db="EMBL/GenBank/DDBJ databases">
        <title>Subsurface microbial communities from deep shales in Ohio and West Virginia, USA.</title>
        <authorList>
            <person name="Wrighton K."/>
        </authorList>
    </citation>
    <scope>NUCLEOTIDE SEQUENCE [LARGE SCALE GENOMIC DNA]</scope>
    <source>
        <strain evidence="2 4">MSL 7</strain>
        <strain evidence="1 3">WC1</strain>
    </source>
</reference>
<protein>
    <submittedName>
        <fullName evidence="1">Uncharacterized protein</fullName>
    </submittedName>
</protein>
<organism evidence="1 3">
    <name type="scientific">Halanaerobium saccharolyticum</name>
    <dbReference type="NCBI Taxonomy" id="43595"/>
    <lineage>
        <taxon>Bacteria</taxon>
        <taxon>Bacillati</taxon>
        <taxon>Bacillota</taxon>
        <taxon>Clostridia</taxon>
        <taxon>Halanaerobiales</taxon>
        <taxon>Halanaerobiaceae</taxon>
        <taxon>Halanaerobium</taxon>
    </lineage>
</organism>
<evidence type="ECO:0000313" key="3">
    <source>
        <dbReference type="Proteomes" id="UP000244089"/>
    </source>
</evidence>
<dbReference type="RefSeq" id="WP_108137455.1">
    <property type="nucleotide sequence ID" value="NZ_QAXS01000001.1"/>
</dbReference>
<name>A0A2T5RSS2_9FIRM</name>
<proteinExistence type="predicted"/>
<evidence type="ECO:0000313" key="2">
    <source>
        <dbReference type="EMBL" id="TDP95939.1"/>
    </source>
</evidence>
<evidence type="ECO:0000313" key="4">
    <source>
        <dbReference type="Proteomes" id="UP000295176"/>
    </source>
</evidence>
<gene>
    <name evidence="2" type="ORF">C7957_10824</name>
    <name evidence="1" type="ORF">C8C76_10125</name>
</gene>
<dbReference type="Proteomes" id="UP000244089">
    <property type="component" value="Unassembled WGS sequence"/>
</dbReference>
<sequence length="215" mass="24085">MKKISALSIFIFVIIFIMTGAVSADQIELQSGEKLRGEVQNQSLSLQTAYGKLNIQQQYLSKINKELVNEEEIFVLRASGNNRFSGQLLTEIRFMANSSERVFAVSEIRSVDFSASSAFDENKEITVRLKNGDLFFASTVEDSISVSTSLGSPLKISYNNLLAIEYLADEESYLIKRKDGSEIKSDLKGQKIIVWPAAAEIVELKFDYIAKINFN</sequence>
<dbReference type="EMBL" id="QAXS01000001">
    <property type="protein sequence ID" value="PTW03390.1"/>
    <property type="molecule type" value="Genomic_DNA"/>
</dbReference>
<dbReference type="EMBL" id="SNXX01000008">
    <property type="protein sequence ID" value="TDP95939.1"/>
    <property type="molecule type" value="Genomic_DNA"/>
</dbReference>
<dbReference type="AlphaFoldDB" id="A0A2T5RSS2"/>
<comment type="caution">
    <text evidence="1">The sequence shown here is derived from an EMBL/GenBank/DDBJ whole genome shotgun (WGS) entry which is preliminary data.</text>
</comment>
<accession>A0A2T5RSS2</accession>
<dbReference type="Proteomes" id="UP000295176">
    <property type="component" value="Unassembled WGS sequence"/>
</dbReference>
<evidence type="ECO:0000313" key="1">
    <source>
        <dbReference type="EMBL" id="PTW03390.1"/>
    </source>
</evidence>